<accession>A0A380SYB4</accession>
<name>A0A380SYB4_9PSED</name>
<evidence type="ECO:0000313" key="1">
    <source>
        <dbReference type="EMBL" id="SUQ62967.1"/>
    </source>
</evidence>
<dbReference type="InterPro" id="IPR036390">
    <property type="entry name" value="WH_DNA-bd_sf"/>
</dbReference>
<dbReference type="Pfam" id="PF02082">
    <property type="entry name" value="Rrf2"/>
    <property type="match status" value="1"/>
</dbReference>
<proteinExistence type="predicted"/>
<dbReference type="SUPFAM" id="SSF46785">
    <property type="entry name" value="Winged helix' DNA-binding domain"/>
    <property type="match status" value="1"/>
</dbReference>
<dbReference type="InterPro" id="IPR036388">
    <property type="entry name" value="WH-like_DNA-bd_sf"/>
</dbReference>
<dbReference type="PANTHER" id="PTHR33221">
    <property type="entry name" value="WINGED HELIX-TURN-HELIX TRANSCRIPTIONAL REGULATOR, RRF2 FAMILY"/>
    <property type="match status" value="1"/>
</dbReference>
<reference evidence="2" key="1">
    <citation type="submission" date="2018-07" db="EMBL/GenBank/DDBJ databases">
        <authorList>
            <person name="Blom J."/>
        </authorList>
    </citation>
    <scope>NUCLEOTIDE SEQUENCE [LARGE SCALE GENOMIC DNA]</scope>
    <source>
        <strain evidence="2">CCOS 864</strain>
    </source>
</reference>
<keyword evidence="2" id="KW-1185">Reference proteome</keyword>
<dbReference type="PROSITE" id="PS51197">
    <property type="entry name" value="HTH_RRF2_2"/>
    <property type="match status" value="1"/>
</dbReference>
<gene>
    <name evidence="1" type="ORF">CCOS864_02417</name>
</gene>
<dbReference type="Proteomes" id="UP000255177">
    <property type="component" value="Unassembled WGS sequence"/>
</dbReference>
<sequence length="170" mass="18930">MPRDSVLSVTSIAGQARSYRDFRQMSQSTRLITASYILSFVAANAPQKLRTETIAKWVKTHPTRVRSLVSLMVKANILKSWRGAHGGLTLARPASEITLREVYDAVQESSLIAEKIDNPFSGLEDHCKVFEVFTRLFAMLEANMRLDLGAITADQLFVAFDKPQDNVGQA</sequence>
<dbReference type="GO" id="GO:0003700">
    <property type="term" value="F:DNA-binding transcription factor activity"/>
    <property type="evidence" value="ECO:0007669"/>
    <property type="project" value="TreeGrafter"/>
</dbReference>
<protein>
    <submittedName>
        <fullName evidence="1">Rrf2 family transcriptional regulator</fullName>
    </submittedName>
</protein>
<evidence type="ECO:0000313" key="2">
    <source>
        <dbReference type="Proteomes" id="UP000255177"/>
    </source>
</evidence>
<dbReference type="AlphaFoldDB" id="A0A380SYB4"/>
<dbReference type="PANTHER" id="PTHR33221:SF15">
    <property type="entry name" value="HTH-TYPE TRANSCRIPTIONAL REGULATOR YWGB-RELATED"/>
    <property type="match status" value="1"/>
</dbReference>
<dbReference type="EMBL" id="UIDD01000007">
    <property type="protein sequence ID" value="SUQ62967.1"/>
    <property type="molecule type" value="Genomic_DNA"/>
</dbReference>
<dbReference type="GO" id="GO:0005829">
    <property type="term" value="C:cytosol"/>
    <property type="evidence" value="ECO:0007669"/>
    <property type="project" value="TreeGrafter"/>
</dbReference>
<dbReference type="Gene3D" id="1.10.10.10">
    <property type="entry name" value="Winged helix-like DNA-binding domain superfamily/Winged helix DNA-binding domain"/>
    <property type="match status" value="1"/>
</dbReference>
<dbReference type="InterPro" id="IPR000944">
    <property type="entry name" value="Tscrpt_reg_Rrf2"/>
</dbReference>
<organism evidence="1 2">
    <name type="scientific">Pseudomonas wadenswilerensis</name>
    <dbReference type="NCBI Taxonomy" id="1785161"/>
    <lineage>
        <taxon>Bacteria</taxon>
        <taxon>Pseudomonadati</taxon>
        <taxon>Pseudomonadota</taxon>
        <taxon>Gammaproteobacteria</taxon>
        <taxon>Pseudomonadales</taxon>
        <taxon>Pseudomonadaceae</taxon>
        <taxon>Pseudomonas</taxon>
    </lineage>
</organism>